<reference evidence="7 8" key="1">
    <citation type="submission" date="2016-10" db="EMBL/GenBank/DDBJ databases">
        <title>Chromobacterium muskegensis sp. nov., an insecticidal bacterium isolated from Sphagnum bogs.</title>
        <authorList>
            <person name="Sparks M.E."/>
            <person name="Blackburn M.B."/>
            <person name="Gundersen-Rindal D.E."/>
            <person name="Mitchell A."/>
            <person name="Farrar R."/>
            <person name="Kuhar D."/>
        </authorList>
    </citation>
    <scope>NUCLEOTIDE SEQUENCE [LARGE SCALE GENOMIC DNA]</scope>
    <source>
        <strain evidence="7 8">21-1</strain>
    </source>
</reference>
<comment type="similarity">
    <text evidence="2 5">Belongs to the Ap4A hydrolase family.</text>
</comment>
<dbReference type="Gene3D" id="3.60.21.10">
    <property type="match status" value="1"/>
</dbReference>
<dbReference type="CDD" id="cd07422">
    <property type="entry name" value="MPP_ApaH"/>
    <property type="match status" value="1"/>
</dbReference>
<dbReference type="AlphaFoldDB" id="A0A1D9LK28"/>
<dbReference type="Pfam" id="PF00149">
    <property type="entry name" value="Metallophos"/>
    <property type="match status" value="1"/>
</dbReference>
<dbReference type="HAMAP" id="MF_00199">
    <property type="entry name" value="ApaH"/>
    <property type="match status" value="1"/>
</dbReference>
<keyword evidence="3 5" id="KW-0378">Hydrolase</keyword>
<dbReference type="NCBIfam" id="TIGR00668">
    <property type="entry name" value="apaH"/>
    <property type="match status" value="1"/>
</dbReference>
<evidence type="ECO:0000256" key="4">
    <source>
        <dbReference type="ARBA" id="ARBA00049417"/>
    </source>
</evidence>
<dbReference type="InterPro" id="IPR004843">
    <property type="entry name" value="Calcineurin-like_PHP"/>
</dbReference>
<dbReference type="STRING" id="1108595.BKX93_17190"/>
<dbReference type="EMBL" id="CP017707">
    <property type="protein sequence ID" value="AOZ51559.1"/>
    <property type="molecule type" value="Genomic_DNA"/>
</dbReference>
<evidence type="ECO:0000313" key="8">
    <source>
        <dbReference type="Proteomes" id="UP000178776"/>
    </source>
</evidence>
<dbReference type="GeneID" id="68842943"/>
<evidence type="ECO:0000256" key="1">
    <source>
        <dbReference type="ARBA" id="ARBA00003413"/>
    </source>
</evidence>
<evidence type="ECO:0000313" key="7">
    <source>
        <dbReference type="EMBL" id="AOZ51559.1"/>
    </source>
</evidence>
<dbReference type="PANTHER" id="PTHR40942">
    <property type="match status" value="1"/>
</dbReference>
<proteinExistence type="inferred from homology"/>
<evidence type="ECO:0000256" key="3">
    <source>
        <dbReference type="ARBA" id="ARBA00022801"/>
    </source>
</evidence>
<dbReference type="PANTHER" id="PTHR40942:SF4">
    <property type="entry name" value="CYTOCHROME C5"/>
    <property type="match status" value="1"/>
</dbReference>
<evidence type="ECO:0000256" key="5">
    <source>
        <dbReference type="HAMAP-Rule" id="MF_00199"/>
    </source>
</evidence>
<dbReference type="SUPFAM" id="SSF56300">
    <property type="entry name" value="Metallo-dependent phosphatases"/>
    <property type="match status" value="1"/>
</dbReference>
<comment type="catalytic activity">
    <reaction evidence="4 5">
        <text>P(1),P(4)-bis(5'-adenosyl) tetraphosphate + H2O = 2 ADP + 2 H(+)</text>
        <dbReference type="Rhea" id="RHEA:24252"/>
        <dbReference type="ChEBI" id="CHEBI:15377"/>
        <dbReference type="ChEBI" id="CHEBI:15378"/>
        <dbReference type="ChEBI" id="CHEBI:58141"/>
        <dbReference type="ChEBI" id="CHEBI:456216"/>
        <dbReference type="EC" id="3.6.1.41"/>
    </reaction>
</comment>
<dbReference type="KEGG" id="cvc:BKX93_17190"/>
<dbReference type="InterPro" id="IPR029052">
    <property type="entry name" value="Metallo-depent_PP-like"/>
</dbReference>
<gene>
    <name evidence="5" type="primary">apaH</name>
    <name evidence="7" type="ORF">BKX93_17190</name>
</gene>
<name>A0A1D9LK28_9NEIS</name>
<evidence type="ECO:0000259" key="6">
    <source>
        <dbReference type="Pfam" id="PF00149"/>
    </source>
</evidence>
<dbReference type="PIRSF" id="PIRSF000903">
    <property type="entry name" value="B5n-ttraPtase_sm"/>
    <property type="match status" value="1"/>
</dbReference>
<organism evidence="7 8">
    <name type="scientific">Chromobacterium vaccinii</name>
    <dbReference type="NCBI Taxonomy" id="1108595"/>
    <lineage>
        <taxon>Bacteria</taxon>
        <taxon>Pseudomonadati</taxon>
        <taxon>Pseudomonadota</taxon>
        <taxon>Betaproteobacteria</taxon>
        <taxon>Neisseriales</taxon>
        <taxon>Chromobacteriaceae</taxon>
        <taxon>Chromobacterium</taxon>
    </lineage>
</organism>
<dbReference type="EC" id="3.6.1.41" evidence="5"/>
<comment type="function">
    <text evidence="1 5">Hydrolyzes diadenosine 5',5'''-P1,P4-tetraphosphate to yield ADP.</text>
</comment>
<evidence type="ECO:0000256" key="2">
    <source>
        <dbReference type="ARBA" id="ARBA00005419"/>
    </source>
</evidence>
<dbReference type="GO" id="GO:0008803">
    <property type="term" value="F:bis(5'-nucleosyl)-tetraphosphatase (symmetrical) activity"/>
    <property type="evidence" value="ECO:0007669"/>
    <property type="project" value="UniProtKB-UniRule"/>
</dbReference>
<dbReference type="NCBIfam" id="NF001204">
    <property type="entry name" value="PRK00166.1"/>
    <property type="match status" value="1"/>
</dbReference>
<dbReference type="InterPro" id="IPR004617">
    <property type="entry name" value="ApaH"/>
</dbReference>
<accession>A0A1D9LK28</accession>
<sequence>MAIYAIGDIQGCFEPFQQLLRLIDFNPGKDTLWLTGDLVNRGPQSLDVLRWVFQHQDQVEMVLGNHDLHLLAVSEGFGKLHRDDTIEDILNAADGKVLLDWLRCQPLMLEGQGYAMVHAGLLPEWTIAKALRLAEEVEFGLSGNRHREFLGRLYGNKPTRWSDDLKGADRLRLIVNAMTRMRFLTRDGELDLSYKGELEGAPANLMPWFEAPGRRHGGTPIICGHWSALGVHLDEDILAIDSGCLWGGSLSALRLNDRQLFSLPCQAYREIALATGR</sequence>
<dbReference type="RefSeq" id="WP_046156698.1">
    <property type="nucleotide sequence ID" value="NZ_CP017707.1"/>
</dbReference>
<dbReference type="Proteomes" id="UP000178776">
    <property type="component" value="Chromosome"/>
</dbReference>
<feature type="domain" description="Calcineurin-like phosphoesterase" evidence="6">
    <location>
        <begin position="1"/>
        <end position="133"/>
    </location>
</feature>
<protein>
    <recommendedName>
        <fullName evidence="5">Bis(5'-nucleosyl)-tetraphosphatase, symmetrical</fullName>
        <ecNumber evidence="5">3.6.1.41</ecNumber>
    </recommendedName>
    <alternativeName>
        <fullName evidence="5">Ap4A hydrolase</fullName>
    </alternativeName>
    <alternativeName>
        <fullName evidence="5">Diadenosine 5',5'''-P1,P4-tetraphosphate pyrophosphohydrolase</fullName>
    </alternativeName>
    <alternativeName>
        <fullName evidence="5">Diadenosine tetraphosphatase</fullName>
    </alternativeName>
</protein>